<dbReference type="InterPro" id="IPR024983">
    <property type="entry name" value="CHAT_dom"/>
</dbReference>
<reference evidence="2 3" key="1">
    <citation type="journal article" date="2014" name="PLoS ONE">
        <title>The first complete genome sequence of the class fimbriimonadia in the phylum armatimonadetes.</title>
        <authorList>
            <person name="Hu Z.Y."/>
            <person name="Wang Y.Z."/>
            <person name="Im W.T."/>
            <person name="Wang S.Y."/>
            <person name="Zhao G.P."/>
            <person name="Zheng H.J."/>
            <person name="Quan Z.X."/>
        </authorList>
    </citation>
    <scope>NUCLEOTIDE SEQUENCE [LARGE SCALE GENOMIC DNA]</scope>
    <source>
        <strain evidence="2">Gsoil 348</strain>
    </source>
</reference>
<dbReference type="eggNOG" id="COG4995">
    <property type="taxonomic scope" value="Bacteria"/>
</dbReference>
<dbReference type="PANTHER" id="PTHR47691:SF3">
    <property type="entry name" value="HTH-TYPE TRANSCRIPTIONAL REGULATOR RV0890C-RELATED"/>
    <property type="match status" value="1"/>
</dbReference>
<evidence type="ECO:0000313" key="3">
    <source>
        <dbReference type="Proteomes" id="UP000027982"/>
    </source>
</evidence>
<dbReference type="Pfam" id="PF12770">
    <property type="entry name" value="CHAT"/>
    <property type="match status" value="1"/>
</dbReference>
<dbReference type="EMBL" id="CP007139">
    <property type="protein sequence ID" value="AIE86969.1"/>
    <property type="molecule type" value="Genomic_DNA"/>
</dbReference>
<name>A0A068NYH4_FIMGI</name>
<evidence type="ECO:0000313" key="2">
    <source>
        <dbReference type="EMBL" id="AIE86969.1"/>
    </source>
</evidence>
<dbReference type="Gene3D" id="3.40.50.300">
    <property type="entry name" value="P-loop containing nucleotide triphosphate hydrolases"/>
    <property type="match status" value="1"/>
</dbReference>
<dbReference type="KEGG" id="fgi:OP10G_3601"/>
<feature type="domain" description="CHAT" evidence="1">
    <location>
        <begin position="61"/>
        <end position="274"/>
    </location>
</feature>
<sequence>MSGRILAEESTLLPKRTSAPLSANEDEWVAWSEAVIPYVLPSAIRQSLLEFAGRGPIQLAVFDPAELAKHIPWEGLCHRDMIHGFLSIGSLRWVRQLDQIPAQSTPDACALVVWADPGSLDYPPLPNVSSEAERIAAGLREHGFHVDILPSATPHGLIKALSGRQYRLIHFSGHANELPSGAALALESGRPGSADMLYADKLAKHVSASLVVLAACNTKVFAHTLAKTGIPAVVAFQNATPDFSAVQFCAALYGGLVRCAPISEAVHEARGALARCGGEWFAPVLYVNGDADELTLRGSAAGVARPKPRLPTEDRPFLGRTSELLEISDRIRRPDSRLVTITGLGGMGKSRLALGLAQELAPEFSGGAHWIDCTAIHSEADLVGAMGAALDPNGQAYDEARLSDALAGNRALLVLDCFERLVDHADLLVRLLRSAPGFKLLVTSRRLLGVSGEYEYPLGPLVSSGRSPLQSAIDLFEQAATQAKSSFRVTRANRVQVRILVEALEAMPLAIILAAGRLRTMDLEQLTARVHQQRLQVLQRSGNDRHANMAQVVQGSFELLNPAEHTLMNECSVFHGGFDWEAAEAVLRGADNVLDGITALRENSLLSTFDTDSGLRFRILDTVREYVEGHCDPDVLAPVQLRHAEYFVRRASRLRDDWDQGHWQIANSALWTDAANFRAAVAFVGAQRNQELVRKFARSILRWYLEAGLRSDFDLLLSFAEPIALSDASNDPHLLIELRGLQGECMRREHRASEATGYWLDRAKRCEAIGEFDMAADSYTDIASLGLVLDEPETVNAMLARIEKIGSARISSHIRAAALVIQARASLRWGLQEEAVDAGRRAEDLIADLPAEPRALFIWMSLSIVYRSAGSFYRSEVIARRLIRQALELWHLQSVVRGLLELARTLEQEGKLADAAAAIVAGEMIPRHASPQARAEARKYREDFASRHGSSLIADAEACTVRRDWRSVATTLAAGDRLHPPTTP</sequence>
<dbReference type="STRING" id="661478.OP10G_3601"/>
<dbReference type="eggNOG" id="COG3903">
    <property type="taxonomic scope" value="Bacteria"/>
</dbReference>
<dbReference type="Proteomes" id="UP000027982">
    <property type="component" value="Chromosome"/>
</dbReference>
<evidence type="ECO:0000259" key="1">
    <source>
        <dbReference type="Pfam" id="PF12770"/>
    </source>
</evidence>
<dbReference type="GO" id="GO:0043531">
    <property type="term" value="F:ADP binding"/>
    <property type="evidence" value="ECO:0007669"/>
    <property type="project" value="InterPro"/>
</dbReference>
<dbReference type="SUPFAM" id="SSF52540">
    <property type="entry name" value="P-loop containing nucleoside triphosphate hydrolases"/>
    <property type="match status" value="1"/>
</dbReference>
<protein>
    <submittedName>
        <fullName evidence="2">LuxR family transcriptional regulator</fullName>
    </submittedName>
</protein>
<dbReference type="SUPFAM" id="SSF48452">
    <property type="entry name" value="TPR-like"/>
    <property type="match status" value="1"/>
</dbReference>
<proteinExistence type="predicted"/>
<dbReference type="AlphaFoldDB" id="A0A068NYH4"/>
<dbReference type="PANTHER" id="PTHR47691">
    <property type="entry name" value="REGULATOR-RELATED"/>
    <property type="match status" value="1"/>
</dbReference>
<dbReference type="HOGENOM" id="CLU_302822_0_0_0"/>
<accession>A0A068NYH4</accession>
<keyword evidence="3" id="KW-1185">Reference proteome</keyword>
<organism evidence="2 3">
    <name type="scientific">Fimbriimonas ginsengisoli Gsoil 348</name>
    <dbReference type="NCBI Taxonomy" id="661478"/>
    <lineage>
        <taxon>Bacteria</taxon>
        <taxon>Bacillati</taxon>
        <taxon>Armatimonadota</taxon>
        <taxon>Fimbriimonadia</taxon>
        <taxon>Fimbriimonadales</taxon>
        <taxon>Fimbriimonadaceae</taxon>
        <taxon>Fimbriimonas</taxon>
    </lineage>
</organism>
<dbReference type="InterPro" id="IPR027417">
    <property type="entry name" value="P-loop_NTPase"/>
</dbReference>
<gene>
    <name evidence="2" type="ORF">OP10G_3601</name>
</gene>
<dbReference type="InterPro" id="IPR011990">
    <property type="entry name" value="TPR-like_helical_dom_sf"/>
</dbReference>